<protein>
    <submittedName>
        <fullName evidence="1">Uncharacterized protein</fullName>
    </submittedName>
</protein>
<proteinExistence type="predicted"/>
<sequence length="224" mass="26334">MSQETMVPQELLKKFNGAFVYRGRFDAFMSRGEHFITRDGNRFLRNGVECIYDGPHEDYALEISGDLITQWNRNLYRNGVGAPINKGRWSMWRPDSKERGILVQTGSRIFRNGTEFICETMDQNWMSDFQGGVIIQRDNQFLRNGKELICQSAWERWVSSSQGGFVIELHNRFLRNGTELVYEGMRDNWWTYRNGIMVQYDEKDGTKSLVYYNPFDHMASPFDD</sequence>
<evidence type="ECO:0000313" key="1">
    <source>
        <dbReference type="EMBL" id="OGG59377.1"/>
    </source>
</evidence>
<dbReference type="AlphaFoldDB" id="A0A1F6DDH7"/>
<dbReference type="EMBL" id="MFLF01000016">
    <property type="protein sequence ID" value="OGG59377.1"/>
    <property type="molecule type" value="Genomic_DNA"/>
</dbReference>
<accession>A0A1F6DDH7</accession>
<name>A0A1F6DDH7_9BACT</name>
<evidence type="ECO:0000313" key="2">
    <source>
        <dbReference type="Proteomes" id="UP000178794"/>
    </source>
</evidence>
<dbReference type="STRING" id="1798492.A3C89_02640"/>
<dbReference type="Proteomes" id="UP000178794">
    <property type="component" value="Unassembled WGS sequence"/>
</dbReference>
<comment type="caution">
    <text evidence="1">The sequence shown here is derived from an EMBL/GenBank/DDBJ whole genome shotgun (WGS) entry which is preliminary data.</text>
</comment>
<organism evidence="1 2">
    <name type="scientific">Candidatus Kaiserbacteria bacterium RIFCSPHIGHO2_02_FULL_50_50</name>
    <dbReference type="NCBI Taxonomy" id="1798492"/>
    <lineage>
        <taxon>Bacteria</taxon>
        <taxon>Candidatus Kaiseribacteriota</taxon>
    </lineage>
</organism>
<gene>
    <name evidence="1" type="ORF">A3C89_02640</name>
</gene>
<reference evidence="1 2" key="1">
    <citation type="journal article" date="2016" name="Nat. Commun.">
        <title>Thousands of microbial genomes shed light on interconnected biogeochemical processes in an aquifer system.</title>
        <authorList>
            <person name="Anantharaman K."/>
            <person name="Brown C.T."/>
            <person name="Hug L.A."/>
            <person name="Sharon I."/>
            <person name="Castelle C.J."/>
            <person name="Probst A.J."/>
            <person name="Thomas B.C."/>
            <person name="Singh A."/>
            <person name="Wilkins M.J."/>
            <person name="Karaoz U."/>
            <person name="Brodie E.L."/>
            <person name="Williams K.H."/>
            <person name="Hubbard S.S."/>
            <person name="Banfield J.F."/>
        </authorList>
    </citation>
    <scope>NUCLEOTIDE SEQUENCE [LARGE SCALE GENOMIC DNA]</scope>
</reference>